<dbReference type="GeneID" id="75008847"/>
<evidence type="ECO:0000256" key="1">
    <source>
        <dbReference type="ARBA" id="ARBA00008791"/>
    </source>
</evidence>
<dbReference type="RefSeq" id="WP_087454745.1">
    <property type="nucleotide sequence ID" value="NZ_CP021417.2"/>
</dbReference>
<organism evidence="3 4">
    <name type="scientific">Corynebacterium silvaticum</name>
    <dbReference type="NCBI Taxonomy" id="2320431"/>
    <lineage>
        <taxon>Bacteria</taxon>
        <taxon>Bacillati</taxon>
        <taxon>Actinomycetota</taxon>
        <taxon>Actinomycetes</taxon>
        <taxon>Mycobacteriales</taxon>
        <taxon>Corynebacteriaceae</taxon>
        <taxon>Corynebacterium</taxon>
    </lineage>
</organism>
<name>A0A7Y4P9V4_9CORY</name>
<dbReference type="InterPro" id="IPR006016">
    <property type="entry name" value="UspA"/>
</dbReference>
<dbReference type="EMBL" id="CP021417">
    <property type="protein sequence ID" value="ARU46973.1"/>
    <property type="molecule type" value="Genomic_DNA"/>
</dbReference>
<proteinExistence type="inferred from homology"/>
<accession>A0A7Y4P9V4</accession>
<dbReference type="Proteomes" id="UP000195652">
    <property type="component" value="Chromosome"/>
</dbReference>
<dbReference type="PANTHER" id="PTHR46268:SF6">
    <property type="entry name" value="UNIVERSAL STRESS PROTEIN UP12"/>
    <property type="match status" value="1"/>
</dbReference>
<protein>
    <submittedName>
        <fullName evidence="3">Universal stress protein</fullName>
    </submittedName>
</protein>
<comment type="similarity">
    <text evidence="1">Belongs to the universal stress protein A family.</text>
</comment>
<sequence>MAKKSDSSKKSSPTGFAHDPVRVLVAWTPNSTGSAALDCAAWFSRTTSVEVRCVTTFLRPWPSRTGKKLGTKYKKWFKKEAAACEEAVKRDLIRADISQEHWNSTVSVFCDGTNEAALLSDAAADFRADIVILGSDAAAPKGRFLAGSTADALLHSSPNPLALTPRKPSLSKRGVTRVNFAYTGDDTDSQALIRAAALAAAWNVPLRVLALSPSDFGVPPISDSVELPRDIALEWRENTLAVLDRARDTVHKEQPEVNVETHIASGAGWQGAIDAVKWKKGDLLCFGSTPLGAFERVFIGSQATEILPYVSVPVLMIPATSKSSK</sequence>
<evidence type="ECO:0000259" key="2">
    <source>
        <dbReference type="Pfam" id="PF00582"/>
    </source>
</evidence>
<dbReference type="AlphaFoldDB" id="A0A7Y4P9V4"/>
<evidence type="ECO:0000313" key="4">
    <source>
        <dbReference type="Proteomes" id="UP000195652"/>
    </source>
</evidence>
<dbReference type="Pfam" id="PF00582">
    <property type="entry name" value="Usp"/>
    <property type="match status" value="2"/>
</dbReference>
<reference evidence="3 4" key="3">
    <citation type="journal article" date="2020" name="Int. J. Syst. Evol. Microbiol.">
        <title>Corynebacterium silvaticum sp. nov., a unique group of NTTB corynebacteria in wild boar and roe deer.</title>
        <authorList>
            <person name="Dangel A."/>
            <person name="Berger A."/>
            <person name="Rau J."/>
            <person name="Eisenberg T."/>
            <person name="Kampfer P."/>
            <person name="Margos G."/>
            <person name="Contzen M."/>
            <person name="Busse H.J."/>
            <person name="Konrad R."/>
            <person name="Peters M."/>
            <person name="Sting R."/>
            <person name="Sing A."/>
        </authorList>
    </citation>
    <scope>NUCLEOTIDE SEQUENCE [LARGE SCALE GENOMIC DNA]</scope>
    <source>
        <strain evidence="3 4">PO100/5</strain>
    </source>
</reference>
<dbReference type="SUPFAM" id="SSF52402">
    <property type="entry name" value="Adenine nucleotide alpha hydrolases-like"/>
    <property type="match status" value="2"/>
</dbReference>
<dbReference type="KEGG" id="csil:CBE74_11570"/>
<reference evidence="3 4" key="2">
    <citation type="journal article" date="2020" name="Antonie Van Leeuwenhoek">
        <title>Phylogenomic characterisation of a novel corynebacterial species pathogenic to animals.</title>
        <authorList>
            <person name="Moller J."/>
            <person name="Musella L."/>
            <person name="Melnikov V."/>
            <person name="Geissdorfer W."/>
            <person name="Burkovski A."/>
            <person name="Sangal V."/>
        </authorList>
    </citation>
    <scope>NUCLEOTIDE SEQUENCE [LARGE SCALE GENOMIC DNA]</scope>
    <source>
        <strain evidence="3 4">PO100/5</strain>
    </source>
</reference>
<keyword evidence="4" id="KW-1185">Reference proteome</keyword>
<dbReference type="Gene3D" id="3.40.50.12370">
    <property type="match status" value="1"/>
</dbReference>
<reference evidence="3 4" key="1">
    <citation type="journal article" date="2014" name="BMC Vet. Res.">
        <title>First report of Corynebacterium pseudotuberculosis from caseous lymphadenitis lesions in Black Alentejano pig (Sus scrofa domesticus).</title>
        <authorList>
            <person name="Oliveira M."/>
            <person name="Barroco C."/>
            <person name="Mottola C."/>
            <person name="Santos R."/>
            <person name="Lemsaddek A."/>
            <person name="Tavares L."/>
            <person name="Semedo-Lemsaddek T."/>
        </authorList>
    </citation>
    <scope>NUCLEOTIDE SEQUENCE [LARGE SCALE GENOMIC DNA]</scope>
    <source>
        <strain evidence="3 4">PO100/5</strain>
    </source>
</reference>
<dbReference type="PANTHER" id="PTHR46268">
    <property type="entry name" value="STRESS RESPONSE PROTEIN NHAX"/>
    <property type="match status" value="1"/>
</dbReference>
<evidence type="ECO:0000313" key="3">
    <source>
        <dbReference type="EMBL" id="ARU46973.1"/>
    </source>
</evidence>
<gene>
    <name evidence="3" type="ORF">CBE74_11570</name>
</gene>
<feature type="domain" description="UspA" evidence="2">
    <location>
        <begin position="176"/>
        <end position="318"/>
    </location>
</feature>
<reference evidence="3 4" key="4">
    <citation type="journal article" date="2020" name="PLoS ONE">
        <title>Taxonomic classification of strain PO100/5 shows a broader geographic distribution and genetic markers of the recently described Corynebacterium silvaticum.</title>
        <authorList>
            <person name="Viana M.V.C."/>
            <person name="Profeta R."/>
            <person name="da Silva A.L."/>
            <person name="Hurtado R."/>
            <person name="Cerqueira J.C."/>
            <person name="Ribeiro B.F.S."/>
            <person name="Almeida M.O."/>
            <person name="Morais-Rodrigues F."/>
            <person name="Soares S.C."/>
            <person name="Oliveira M."/>
            <person name="Tavares L."/>
            <person name="Figueiredo H."/>
            <person name="Wattam A.R."/>
            <person name="Barh D."/>
            <person name="Ghosh P."/>
            <person name="Silva A."/>
            <person name="Azevedo V."/>
        </authorList>
    </citation>
    <scope>NUCLEOTIDE SEQUENCE [LARGE SCALE GENOMIC DNA]</scope>
    <source>
        <strain evidence="3 4">PO100/5</strain>
    </source>
</reference>
<feature type="domain" description="UspA" evidence="2">
    <location>
        <begin position="22"/>
        <end position="164"/>
    </location>
</feature>
<dbReference type="CDD" id="cd00293">
    <property type="entry name" value="USP-like"/>
    <property type="match status" value="1"/>
</dbReference>